<dbReference type="EMBL" id="VHLL01000004">
    <property type="protein sequence ID" value="MCT8337457.1"/>
    <property type="molecule type" value="Genomic_DNA"/>
</dbReference>
<proteinExistence type="predicted"/>
<reference evidence="1" key="1">
    <citation type="submission" date="2019-06" db="EMBL/GenBank/DDBJ databases">
        <title>Methanoculleus strain from Tamsui River, Taipei, Taiwan.</title>
        <authorList>
            <person name="You Y.-T."/>
            <person name="Chen S.-C."/>
            <person name="Lai S.-J."/>
            <person name="Lee Y.-C."/>
            <person name="Lai M.-C."/>
        </authorList>
    </citation>
    <scope>NUCLEOTIDE SEQUENCE</scope>
    <source>
        <strain evidence="1">Afa-1</strain>
    </source>
</reference>
<keyword evidence="2" id="KW-1185">Reference proteome</keyword>
<organism evidence="1 2">
    <name type="scientific">Methanoculleus formosensis</name>
    <dbReference type="NCBI Taxonomy" id="2590886"/>
    <lineage>
        <taxon>Archaea</taxon>
        <taxon>Methanobacteriati</taxon>
        <taxon>Methanobacteriota</taxon>
        <taxon>Stenosarchaea group</taxon>
        <taxon>Methanomicrobia</taxon>
        <taxon>Methanomicrobiales</taxon>
        <taxon>Methanomicrobiaceae</taxon>
        <taxon>Methanoculleus</taxon>
    </lineage>
</organism>
<accession>A0A9E4ZK04</accession>
<dbReference type="AlphaFoldDB" id="A0A9E4ZK04"/>
<evidence type="ECO:0000313" key="2">
    <source>
        <dbReference type="Proteomes" id="UP001065682"/>
    </source>
</evidence>
<dbReference type="RefSeq" id="WP_261597561.1">
    <property type="nucleotide sequence ID" value="NZ_VHLL01000004.1"/>
</dbReference>
<dbReference type="SUPFAM" id="SSF143011">
    <property type="entry name" value="RelE-like"/>
    <property type="match status" value="1"/>
</dbReference>
<dbReference type="Gene3D" id="3.30.2310.20">
    <property type="entry name" value="RelE-like"/>
    <property type="match status" value="1"/>
</dbReference>
<dbReference type="InterPro" id="IPR035093">
    <property type="entry name" value="RelE/ParE_toxin_dom_sf"/>
</dbReference>
<evidence type="ECO:0000313" key="1">
    <source>
        <dbReference type="EMBL" id="MCT8337457.1"/>
    </source>
</evidence>
<dbReference type="Proteomes" id="UP001065682">
    <property type="component" value="Unassembled WGS sequence"/>
</dbReference>
<gene>
    <name evidence="1" type="ORF">FKB36_08125</name>
</gene>
<comment type="caution">
    <text evidence="1">The sequence shown here is derived from an EMBL/GenBank/DDBJ whole genome shotgun (WGS) entry which is preliminary data.</text>
</comment>
<sequence length="101" mass="11998">MGHVEYTHTAEKFFRELKGNNAKYIKKIMDKVDYCLDKHLFDYDPQCNKKAIKGSKTGSCRLHIERRFTLIYTIIGEKPDRYAKIHEILTYEKAHQIYGQL</sequence>
<protein>
    <submittedName>
        <fullName evidence="1">Uncharacterized protein</fullName>
    </submittedName>
</protein>
<name>A0A9E4ZK04_9EURY</name>